<dbReference type="PANTHER" id="PTHR42705:SF2">
    <property type="entry name" value="BIFUNCTIONAL NON-HOMOLOGOUS END JOINING PROTEIN LIGD"/>
    <property type="match status" value="1"/>
</dbReference>
<dbReference type="PANTHER" id="PTHR42705">
    <property type="entry name" value="BIFUNCTIONAL NON-HOMOLOGOUS END JOINING PROTEIN LIGD"/>
    <property type="match status" value="1"/>
</dbReference>
<feature type="domain" description="DNA ligase D 3'-phosphoesterase" evidence="2">
    <location>
        <begin position="130"/>
        <end position="237"/>
    </location>
</feature>
<feature type="region of interest" description="Disordered" evidence="1">
    <location>
        <begin position="59"/>
        <end position="97"/>
    </location>
</feature>
<reference evidence="5" key="1">
    <citation type="journal article" date="2019" name="Int. J. Syst. Evol. Microbiol.">
        <title>The Global Catalogue of Microorganisms (GCM) 10K type strain sequencing project: providing services to taxonomists for standard genome sequencing and annotation.</title>
        <authorList>
            <consortium name="The Broad Institute Genomics Platform"/>
            <consortium name="The Broad Institute Genome Sequencing Center for Infectious Disease"/>
            <person name="Wu L."/>
            <person name="Ma J."/>
        </authorList>
    </citation>
    <scope>NUCLEOTIDE SEQUENCE [LARGE SCALE GENOMIC DNA]</scope>
    <source>
        <strain evidence="5">JCM 17017</strain>
    </source>
</reference>
<comment type="caution">
    <text evidence="4">The sequence shown here is derived from an EMBL/GenBank/DDBJ whole genome shotgun (WGS) entry which is preliminary data.</text>
</comment>
<dbReference type="Proteomes" id="UP001501624">
    <property type="component" value="Unassembled WGS sequence"/>
</dbReference>
<organism evidence="4 5">
    <name type="scientific">Amycolatopsis tucumanensis</name>
    <dbReference type="NCBI Taxonomy" id="401106"/>
    <lineage>
        <taxon>Bacteria</taxon>
        <taxon>Bacillati</taxon>
        <taxon>Actinomycetota</taxon>
        <taxon>Actinomycetes</taxon>
        <taxon>Pseudonocardiales</taxon>
        <taxon>Pseudonocardiaceae</taxon>
        <taxon>Amycolatopsis</taxon>
    </lineage>
</organism>
<name>A0ABP7HQU6_9PSEU</name>
<keyword evidence="5" id="KW-1185">Reference proteome</keyword>
<accession>A0ABP7HQU6</accession>
<dbReference type="InterPro" id="IPR014144">
    <property type="entry name" value="LigD_PE_domain"/>
</dbReference>
<dbReference type="EMBL" id="BAABCM010000001">
    <property type="protein sequence ID" value="GAA3799877.1"/>
    <property type="molecule type" value="Genomic_DNA"/>
</dbReference>
<dbReference type="InterPro" id="IPR052171">
    <property type="entry name" value="NHEJ_LigD"/>
</dbReference>
<keyword evidence="4" id="KW-0436">Ligase</keyword>
<feature type="domain" description="DNA ligase D polymerase" evidence="3">
    <location>
        <begin position="350"/>
        <end position="604"/>
    </location>
</feature>
<dbReference type="NCBIfam" id="TIGR02777">
    <property type="entry name" value="LigD_PE_dom"/>
    <property type="match status" value="1"/>
</dbReference>
<evidence type="ECO:0000259" key="2">
    <source>
        <dbReference type="Pfam" id="PF13298"/>
    </source>
</evidence>
<dbReference type="Pfam" id="PF21686">
    <property type="entry name" value="LigD_Prim-Pol"/>
    <property type="match status" value="1"/>
</dbReference>
<sequence length="620" mass="68310">MATVRSFVAGKLRREQAAGTVSPEAEVELVAERMVRISASFLVTPSLLVDLDDEGAAAGHRAPLPGADARPDRGARSMSAPRPGYSPGVSPARRKTDRLASYRAKRDFSVTGEPAGAAAGGASGRRFVVQRHRARRLHYDFRLEVDGVLASWAVPKGPTLDPGVRQLAVHVEDHPLEYADFEGVIPKGQYGGGDVIVWDRGTWEPADGADPARAIDDGELHFDLRGEKLAGRFALVRTERRGKEQWLLIHKHDDDARPGWDPEELPRSVKSGRTNDEVAAAPEAMWRSGVPAAEAEVPLAPQWTPPSDEELAALDEMGKSGTWTIAGRRLKLTNLDKVLFPGAGGEPPVTKRDLIRYSARIAPHMLPYLAGRPVNAHRYPDGVDRPGFWHKEVPSHAPEWLNRWHNTEADPGETQCYAVLDSVPALVWMANFGGVELHPWTSRLPDVHQPTWALIDIDPGTTTGFDDIVELARLYRTALDHLDLRGMPKVTGQRGIQIWVPVAPGYTFTDTRNWVETLSRVVGRVLPDLVSWRWYKNERGGLARLDYTQNAINKTLVAPFSPRPAPGAPVSVPITWDELDDPALRPDRWTVRTVLDRVAEAGDPLAPLIGLPQQLPELES</sequence>
<dbReference type="GO" id="GO:0016874">
    <property type="term" value="F:ligase activity"/>
    <property type="evidence" value="ECO:0007669"/>
    <property type="project" value="UniProtKB-KW"/>
</dbReference>
<evidence type="ECO:0000256" key="1">
    <source>
        <dbReference type="SAM" id="MobiDB-lite"/>
    </source>
</evidence>
<evidence type="ECO:0000259" key="3">
    <source>
        <dbReference type="Pfam" id="PF21686"/>
    </source>
</evidence>
<dbReference type="InterPro" id="IPR014145">
    <property type="entry name" value="LigD_pol_dom"/>
</dbReference>
<proteinExistence type="predicted"/>
<protein>
    <submittedName>
        <fullName evidence="4">Non-homologous end-joining DNA ligase</fullName>
    </submittedName>
</protein>
<gene>
    <name evidence="4" type="primary">ligD_1</name>
    <name evidence="4" type="ORF">GCM10022380_16510</name>
</gene>
<evidence type="ECO:0000313" key="5">
    <source>
        <dbReference type="Proteomes" id="UP001501624"/>
    </source>
</evidence>
<dbReference type="Pfam" id="PF13298">
    <property type="entry name" value="LigD_N"/>
    <property type="match status" value="1"/>
</dbReference>
<evidence type="ECO:0000313" key="4">
    <source>
        <dbReference type="EMBL" id="GAA3799877.1"/>
    </source>
</evidence>
<dbReference type="Gene3D" id="3.90.920.10">
    <property type="entry name" value="DNA primase, PRIM domain"/>
    <property type="match status" value="1"/>
</dbReference>